<evidence type="ECO:0000256" key="7">
    <source>
        <dbReference type="SAM" id="Phobius"/>
    </source>
</evidence>
<comment type="similarity">
    <text evidence="6">Belongs to the ABC-4 integral membrane protein family.</text>
</comment>
<keyword evidence="2" id="KW-1003">Cell membrane</keyword>
<keyword evidence="3 7" id="KW-0812">Transmembrane</keyword>
<dbReference type="PANTHER" id="PTHR30572">
    <property type="entry name" value="MEMBRANE COMPONENT OF TRANSPORTER-RELATED"/>
    <property type="match status" value="1"/>
</dbReference>
<protein>
    <recommendedName>
        <fullName evidence="12">Multidrug ABC transporter substrate-binding protein</fullName>
    </recommendedName>
</protein>
<feature type="domain" description="MacB-like periplasmic core" evidence="9">
    <location>
        <begin position="21"/>
        <end position="259"/>
    </location>
</feature>
<dbReference type="InterPro" id="IPR003838">
    <property type="entry name" value="ABC3_permease_C"/>
</dbReference>
<evidence type="ECO:0000256" key="2">
    <source>
        <dbReference type="ARBA" id="ARBA00022475"/>
    </source>
</evidence>
<evidence type="ECO:0000313" key="11">
    <source>
        <dbReference type="Proteomes" id="UP000176952"/>
    </source>
</evidence>
<evidence type="ECO:0000256" key="1">
    <source>
        <dbReference type="ARBA" id="ARBA00004651"/>
    </source>
</evidence>
<sequence length="416" mass="44909">MLFWENIKFAFGALFANKIRTLLTMLGIIIGVSAVTILIGIGDGLRGEFSQQVESLGSNVLVVTPGKLDEKNFNPSASFGVSTLTIDDLNAIQEKVPSIEKSAPLTLLSGTIIFNGKAVVNLLPISTTQNYFSILENELAAGKYFTEETLQNKERVVVMGGKAAEQVFRGGEDDTRTEEELARDAIEKKIELIGEEFTVIGVMKKKEDALNFGGSDTNQVVLVPRDTATEITGETVVYRIINRVKSAEDVDATKQEVRETIIEQHHGIEDFTVLTQDDVLSVFNSFFNLLSQAIIGIAAISLIVGGIGIMNIMLVSVTERTREIGLRKAIGASGGNIMFQFLVEASAISVVGGSVGVGLSLLSGPLITKFFDIPTKITWEAIIIAFGISVLTGILFGIMPASKAARKSPIEALRYE</sequence>
<evidence type="ECO:0008006" key="12">
    <source>
        <dbReference type="Google" id="ProtNLM"/>
    </source>
</evidence>
<comment type="caution">
    <text evidence="10">The sequence shown here is derived from an EMBL/GenBank/DDBJ whole genome shotgun (WGS) entry which is preliminary data.</text>
</comment>
<dbReference type="EMBL" id="MHKD01000042">
    <property type="protein sequence ID" value="OGY81674.1"/>
    <property type="molecule type" value="Genomic_DNA"/>
</dbReference>
<dbReference type="Pfam" id="PF12704">
    <property type="entry name" value="MacB_PCD"/>
    <property type="match status" value="1"/>
</dbReference>
<dbReference type="STRING" id="1798542.A3F54_01265"/>
<organism evidence="10 11">
    <name type="scientific">Candidatus Kerfeldbacteria bacterium RIFCSPHIGHO2_12_FULL_48_17</name>
    <dbReference type="NCBI Taxonomy" id="1798542"/>
    <lineage>
        <taxon>Bacteria</taxon>
        <taxon>Candidatus Kerfeldiibacteriota</taxon>
    </lineage>
</organism>
<dbReference type="Pfam" id="PF02687">
    <property type="entry name" value="FtsX"/>
    <property type="match status" value="1"/>
</dbReference>
<comment type="subcellular location">
    <subcellularLocation>
        <location evidence="1">Cell membrane</location>
        <topology evidence="1">Multi-pass membrane protein</topology>
    </subcellularLocation>
</comment>
<accession>A0A1G2AXN2</accession>
<feature type="transmembrane region" description="Helical" evidence="7">
    <location>
        <begin position="377"/>
        <end position="398"/>
    </location>
</feature>
<keyword evidence="5 7" id="KW-0472">Membrane</keyword>
<evidence type="ECO:0000256" key="3">
    <source>
        <dbReference type="ARBA" id="ARBA00022692"/>
    </source>
</evidence>
<evidence type="ECO:0000259" key="8">
    <source>
        <dbReference type="Pfam" id="PF02687"/>
    </source>
</evidence>
<gene>
    <name evidence="10" type="ORF">A3F54_01265</name>
</gene>
<dbReference type="PANTHER" id="PTHR30572:SF4">
    <property type="entry name" value="ABC TRANSPORTER PERMEASE YTRF"/>
    <property type="match status" value="1"/>
</dbReference>
<evidence type="ECO:0000256" key="5">
    <source>
        <dbReference type="ARBA" id="ARBA00023136"/>
    </source>
</evidence>
<dbReference type="Proteomes" id="UP000176952">
    <property type="component" value="Unassembled WGS sequence"/>
</dbReference>
<evidence type="ECO:0000313" key="10">
    <source>
        <dbReference type="EMBL" id="OGY81674.1"/>
    </source>
</evidence>
<dbReference type="AlphaFoldDB" id="A0A1G2AXN2"/>
<name>A0A1G2AXN2_9BACT</name>
<evidence type="ECO:0000256" key="6">
    <source>
        <dbReference type="ARBA" id="ARBA00038076"/>
    </source>
</evidence>
<reference evidence="10 11" key="1">
    <citation type="journal article" date="2016" name="Nat. Commun.">
        <title>Thousands of microbial genomes shed light on interconnected biogeochemical processes in an aquifer system.</title>
        <authorList>
            <person name="Anantharaman K."/>
            <person name="Brown C.T."/>
            <person name="Hug L.A."/>
            <person name="Sharon I."/>
            <person name="Castelle C.J."/>
            <person name="Probst A.J."/>
            <person name="Thomas B.C."/>
            <person name="Singh A."/>
            <person name="Wilkins M.J."/>
            <person name="Karaoz U."/>
            <person name="Brodie E.L."/>
            <person name="Williams K.H."/>
            <person name="Hubbard S.S."/>
            <person name="Banfield J.F."/>
        </authorList>
    </citation>
    <scope>NUCLEOTIDE SEQUENCE [LARGE SCALE GENOMIC DNA]</scope>
</reference>
<proteinExistence type="inferred from homology"/>
<evidence type="ECO:0000256" key="4">
    <source>
        <dbReference type="ARBA" id="ARBA00022989"/>
    </source>
</evidence>
<keyword evidence="4 7" id="KW-1133">Transmembrane helix</keyword>
<dbReference type="InterPro" id="IPR025857">
    <property type="entry name" value="MacB_PCD"/>
</dbReference>
<dbReference type="InterPro" id="IPR050250">
    <property type="entry name" value="Macrolide_Exporter_MacB"/>
</dbReference>
<feature type="domain" description="ABC3 transporter permease C-terminal" evidence="8">
    <location>
        <begin position="297"/>
        <end position="409"/>
    </location>
</feature>
<feature type="transmembrane region" description="Helical" evidence="7">
    <location>
        <begin position="337"/>
        <end position="357"/>
    </location>
</feature>
<evidence type="ECO:0000259" key="9">
    <source>
        <dbReference type="Pfam" id="PF12704"/>
    </source>
</evidence>
<dbReference type="GO" id="GO:0022857">
    <property type="term" value="F:transmembrane transporter activity"/>
    <property type="evidence" value="ECO:0007669"/>
    <property type="project" value="TreeGrafter"/>
</dbReference>
<dbReference type="GO" id="GO:0005886">
    <property type="term" value="C:plasma membrane"/>
    <property type="evidence" value="ECO:0007669"/>
    <property type="project" value="UniProtKB-SubCell"/>
</dbReference>
<feature type="transmembrane region" description="Helical" evidence="7">
    <location>
        <begin position="293"/>
        <end position="317"/>
    </location>
</feature>
<feature type="transmembrane region" description="Helical" evidence="7">
    <location>
        <begin position="21"/>
        <end position="42"/>
    </location>
</feature>